<dbReference type="Pfam" id="PF00156">
    <property type="entry name" value="Pribosyltran"/>
    <property type="match status" value="1"/>
</dbReference>
<evidence type="ECO:0000313" key="2">
    <source>
        <dbReference type="EMBL" id="MCD2518543.1"/>
    </source>
</evidence>
<evidence type="ECO:0000313" key="3">
    <source>
        <dbReference type="Proteomes" id="UP001179361"/>
    </source>
</evidence>
<name>A0ABS8Q9W4_9BURK</name>
<dbReference type="GO" id="GO:0016757">
    <property type="term" value="F:glycosyltransferase activity"/>
    <property type="evidence" value="ECO:0007669"/>
    <property type="project" value="UniProtKB-KW"/>
</dbReference>
<organism evidence="2 3">
    <name type="scientific">Massilia phyllostachyos</name>
    <dbReference type="NCBI Taxonomy" id="2898585"/>
    <lineage>
        <taxon>Bacteria</taxon>
        <taxon>Pseudomonadati</taxon>
        <taxon>Pseudomonadota</taxon>
        <taxon>Betaproteobacteria</taxon>
        <taxon>Burkholderiales</taxon>
        <taxon>Oxalobacteraceae</taxon>
        <taxon>Telluria group</taxon>
        <taxon>Massilia</taxon>
    </lineage>
</organism>
<protein>
    <submittedName>
        <fullName evidence="2">Phosphoribosyltransferase</fullName>
    </submittedName>
</protein>
<dbReference type="EMBL" id="JAJNOC010000007">
    <property type="protein sequence ID" value="MCD2518543.1"/>
    <property type="molecule type" value="Genomic_DNA"/>
</dbReference>
<proteinExistence type="predicted"/>
<keyword evidence="2" id="KW-0328">Glycosyltransferase</keyword>
<sequence>MPDAKGYQDRQHAGRALARRLRHELGPKQADLLVLGLPRGGVPVAFEVARLLGAELDVLLVRKLGMPHHEEYAMGAIGSGGVRVLQPGVPGRMGVTQEQVDEVTRRELLELERRDRRYRGGRPPPRIAGRCVIVVDDGIATGSTMAAALQVVRRQGPARLVVAAPVGAPDTVALLESQADQVVCPLAPSRFQAVGQYYGAFGQTGDEEVQDLLAQAWATPAAQRGQQDGQQHVQ</sequence>
<comment type="caution">
    <text evidence="2">The sequence shown here is derived from an EMBL/GenBank/DDBJ whole genome shotgun (WGS) entry which is preliminary data.</text>
</comment>
<reference evidence="2" key="1">
    <citation type="submission" date="2021-11" db="EMBL/GenBank/DDBJ databases">
        <title>The complete genome of Massilia sp sp. G4R7.</title>
        <authorList>
            <person name="Liu L."/>
            <person name="Yue J."/>
            <person name="Yuan J."/>
            <person name="Yang F."/>
            <person name="Li L."/>
        </authorList>
    </citation>
    <scope>NUCLEOTIDE SEQUENCE</scope>
    <source>
        <strain evidence="2">G4R7</strain>
    </source>
</reference>
<dbReference type="CDD" id="cd06223">
    <property type="entry name" value="PRTases_typeI"/>
    <property type="match status" value="1"/>
</dbReference>
<keyword evidence="2" id="KW-0808">Transferase</keyword>
<dbReference type="InterPro" id="IPR000836">
    <property type="entry name" value="PRTase_dom"/>
</dbReference>
<evidence type="ECO:0000259" key="1">
    <source>
        <dbReference type="Pfam" id="PF00156"/>
    </source>
</evidence>
<feature type="domain" description="Phosphoribosyltransferase" evidence="1">
    <location>
        <begin position="14"/>
        <end position="182"/>
    </location>
</feature>
<gene>
    <name evidence="2" type="ORF">LQ564_19765</name>
</gene>
<accession>A0ABS8Q9W4</accession>
<dbReference type="RefSeq" id="WP_231059829.1">
    <property type="nucleotide sequence ID" value="NZ_JAJNOC010000007.1"/>
</dbReference>
<dbReference type="SUPFAM" id="SSF53271">
    <property type="entry name" value="PRTase-like"/>
    <property type="match status" value="1"/>
</dbReference>
<dbReference type="InterPro" id="IPR029057">
    <property type="entry name" value="PRTase-like"/>
</dbReference>
<keyword evidence="3" id="KW-1185">Reference proteome</keyword>
<dbReference type="Gene3D" id="3.40.50.2020">
    <property type="match status" value="1"/>
</dbReference>
<dbReference type="Proteomes" id="UP001179361">
    <property type="component" value="Unassembled WGS sequence"/>
</dbReference>
<dbReference type="Gene3D" id="3.30.1310.20">
    <property type="entry name" value="PRTase-like"/>
    <property type="match status" value="1"/>
</dbReference>